<name>A0AA39VHT8_ACESA</name>
<gene>
    <name evidence="2" type="ORF">LWI29_000893</name>
</gene>
<organism evidence="2 3">
    <name type="scientific">Acer saccharum</name>
    <name type="common">Sugar maple</name>
    <dbReference type="NCBI Taxonomy" id="4024"/>
    <lineage>
        <taxon>Eukaryota</taxon>
        <taxon>Viridiplantae</taxon>
        <taxon>Streptophyta</taxon>
        <taxon>Embryophyta</taxon>
        <taxon>Tracheophyta</taxon>
        <taxon>Spermatophyta</taxon>
        <taxon>Magnoliopsida</taxon>
        <taxon>eudicotyledons</taxon>
        <taxon>Gunneridae</taxon>
        <taxon>Pentapetalae</taxon>
        <taxon>rosids</taxon>
        <taxon>malvids</taxon>
        <taxon>Sapindales</taxon>
        <taxon>Sapindaceae</taxon>
        <taxon>Hippocastanoideae</taxon>
        <taxon>Acereae</taxon>
        <taxon>Acer</taxon>
    </lineage>
</organism>
<keyword evidence="3" id="KW-1185">Reference proteome</keyword>
<evidence type="ECO:0000313" key="2">
    <source>
        <dbReference type="EMBL" id="KAK0580346.1"/>
    </source>
</evidence>
<dbReference type="Proteomes" id="UP001168877">
    <property type="component" value="Unassembled WGS sequence"/>
</dbReference>
<proteinExistence type="predicted"/>
<evidence type="ECO:0000256" key="1">
    <source>
        <dbReference type="SAM" id="MobiDB-lite"/>
    </source>
</evidence>
<dbReference type="AlphaFoldDB" id="A0AA39VHT8"/>
<feature type="compositionally biased region" description="Polar residues" evidence="1">
    <location>
        <begin position="8"/>
        <end position="25"/>
    </location>
</feature>
<accession>A0AA39VHT8</accession>
<dbReference type="PANTHER" id="PTHR34371">
    <property type="entry name" value="OS01G0551000 PROTEIN"/>
    <property type="match status" value="1"/>
</dbReference>
<reference evidence="2" key="2">
    <citation type="submission" date="2023-06" db="EMBL/GenBank/DDBJ databases">
        <authorList>
            <person name="Swenson N.G."/>
            <person name="Wegrzyn J.L."/>
            <person name="Mcevoy S.L."/>
        </authorList>
    </citation>
    <scope>NUCLEOTIDE SEQUENCE</scope>
    <source>
        <strain evidence="2">NS2018</strain>
        <tissue evidence="2">Leaf</tissue>
    </source>
</reference>
<feature type="region of interest" description="Disordered" evidence="1">
    <location>
        <begin position="1"/>
        <end position="37"/>
    </location>
</feature>
<protein>
    <submittedName>
        <fullName evidence="2">Uncharacterized protein</fullName>
    </submittedName>
</protein>
<dbReference type="PANTHER" id="PTHR34371:SF2">
    <property type="entry name" value="DUF688 FAMILY PROTEIN"/>
    <property type="match status" value="1"/>
</dbReference>
<comment type="caution">
    <text evidence="2">The sequence shown here is derived from an EMBL/GenBank/DDBJ whole genome shotgun (WGS) entry which is preliminary data.</text>
</comment>
<dbReference type="EMBL" id="JAUESC010000384">
    <property type="protein sequence ID" value="KAK0580346.1"/>
    <property type="molecule type" value="Genomic_DNA"/>
</dbReference>
<sequence>MGSEAELEQSSTLKLPLFSMTSTMESPERPGMLTPPLHTSVSVPFRWEEEPGKPKPCTALITYSDPKSNSDFAHKCLELPPRLLSMDATSSSKLSSPTTVLEGPYYVGRPRFQGSSFRMSGECYGSFRKSLSPERDHHEDQLGALMLKRSSLVHKERGGVFGSLRRRGVLNLKGNKREVGGGSYVFPSYVDRDSEFSRESEEGNCSTSEQIKRAGSFSTLPVSVSKSHLWATIYGGLKQVVPWKNKKAKKEGLLS</sequence>
<evidence type="ECO:0000313" key="3">
    <source>
        <dbReference type="Proteomes" id="UP001168877"/>
    </source>
</evidence>
<reference evidence="2" key="1">
    <citation type="journal article" date="2022" name="Plant J.">
        <title>Strategies of tolerance reflected in two North American maple genomes.</title>
        <authorList>
            <person name="McEvoy S.L."/>
            <person name="Sezen U.U."/>
            <person name="Trouern-Trend A."/>
            <person name="McMahon S.M."/>
            <person name="Schaberg P.G."/>
            <person name="Yang J."/>
            <person name="Wegrzyn J.L."/>
            <person name="Swenson N.G."/>
        </authorList>
    </citation>
    <scope>NUCLEOTIDE SEQUENCE</scope>
    <source>
        <strain evidence="2">NS2018</strain>
    </source>
</reference>